<dbReference type="GO" id="GO:0005975">
    <property type="term" value="P:carbohydrate metabolic process"/>
    <property type="evidence" value="ECO:0007669"/>
    <property type="project" value="InterPro"/>
</dbReference>
<dbReference type="EMBL" id="JAANBB010000286">
    <property type="protein sequence ID" value="KAF7544783.1"/>
    <property type="molecule type" value="Genomic_DNA"/>
</dbReference>
<evidence type="ECO:0008006" key="6">
    <source>
        <dbReference type="Google" id="ProtNLM"/>
    </source>
</evidence>
<feature type="domain" description="Non-reducing end beta-L-arabinofuranosidase-like GH127 catalytic" evidence="1">
    <location>
        <begin position="18"/>
        <end position="431"/>
    </location>
</feature>
<comment type="caution">
    <text evidence="4">The sequence shown here is derived from an EMBL/GenBank/DDBJ whole genome shotgun (WGS) entry which is preliminary data.</text>
</comment>
<sequence>MAHPQVTFRDTTFTGKSLLSTRRTTVSRSTVRAQLEQIRSTGRYDCFNLKWHSIYEDKSMWPVPFHLFWDSDIAKWIEGACYFLADEYDAEIDSTIREFVDMIRGAQQEDGYLNVHYTVVEPGKRWSNLRDMHELYNAGHLIEAAIAHRDYYRNDLLISPIQKYVSLIGKQFGPGPDQVHGYPGHPEIELALFRLYSATGSIEAFELAQYFLTERGNPKGQDGKHYYDWEMERRGDEPWLRPDAYPENRTYWYCQAHAPIVEQPTIEGHSVRAIYLLTAVADMIHLSQTADRPLSDSKVWSQAVHRLWDNMVEKKMYLTGGIGAIKQWEGFGIDYFLPQGTDEGGCYAETCASIAVMMLAERLLHLDLDGHYADIMELCLFNNIMTSMSLDGKTFTYANQLASSETDKSERHEWFWCACCPPNVSRLFGSLGGYIWDYGSEGDGAFINVHLYTGAKVTFDANGASVSLEQKSNWPWEGNILFKLSASSPLQATIRLRLPAWSNGSYILTPSSQPGTVEVKRGYIRLTPAYTTDNPSFSLQVGGFEPRYLTPHRYTNQRTLTLARGPIVYCVEDVDNSGEKNHFKDTHLKADSHVSEHKCTDEQTGEEYVTLRSVGWNRPGTGGASSASGEVTGEERELNFIPYYFRANRGGEGHMRVGLLNGGDVSGILFPERARDS</sequence>
<gene>
    <name evidence="4" type="ORF">G7Z17_g9679</name>
</gene>
<evidence type="ECO:0000259" key="3">
    <source>
        <dbReference type="Pfam" id="PF20737"/>
    </source>
</evidence>
<dbReference type="Pfam" id="PF20737">
    <property type="entry name" value="Glyco_hydro127C"/>
    <property type="match status" value="1"/>
</dbReference>
<dbReference type="Pfam" id="PF07944">
    <property type="entry name" value="Beta-AFase-like_GH127_cat"/>
    <property type="match status" value="1"/>
</dbReference>
<keyword evidence="5" id="KW-1185">Reference proteome</keyword>
<dbReference type="PANTHER" id="PTHR43465:SF2">
    <property type="entry name" value="DUF1680 DOMAIN PROTEIN (AFU_ORTHOLOGUE AFUA_1G08910)"/>
    <property type="match status" value="1"/>
</dbReference>
<organism evidence="4 5">
    <name type="scientific">Cylindrodendrum hubeiense</name>
    <dbReference type="NCBI Taxonomy" id="595255"/>
    <lineage>
        <taxon>Eukaryota</taxon>
        <taxon>Fungi</taxon>
        <taxon>Dikarya</taxon>
        <taxon>Ascomycota</taxon>
        <taxon>Pezizomycotina</taxon>
        <taxon>Sordariomycetes</taxon>
        <taxon>Hypocreomycetidae</taxon>
        <taxon>Hypocreales</taxon>
        <taxon>Nectriaceae</taxon>
        <taxon>Cylindrodendrum</taxon>
    </lineage>
</organism>
<dbReference type="SUPFAM" id="SSF48208">
    <property type="entry name" value="Six-hairpin glycosidases"/>
    <property type="match status" value="1"/>
</dbReference>
<evidence type="ECO:0000259" key="2">
    <source>
        <dbReference type="Pfam" id="PF20736"/>
    </source>
</evidence>
<protein>
    <recommendedName>
        <fullName evidence="6">Non-reducing end beta-L-arabinofuranosidase</fullName>
    </recommendedName>
</protein>
<dbReference type="InterPro" id="IPR012878">
    <property type="entry name" value="Beta-AFase-like_GH127_cat"/>
</dbReference>
<evidence type="ECO:0000313" key="4">
    <source>
        <dbReference type="EMBL" id="KAF7544783.1"/>
    </source>
</evidence>
<dbReference type="InterPro" id="IPR049174">
    <property type="entry name" value="Beta-AFase-like"/>
</dbReference>
<feature type="domain" description="Non-reducing end beta-L-arabinofuranosidase-like GH127 middle" evidence="2">
    <location>
        <begin position="447"/>
        <end position="527"/>
    </location>
</feature>
<dbReference type="PANTHER" id="PTHR43465">
    <property type="entry name" value="DUF1680 DOMAIN PROTEIN (AFU_ORTHOLOGUE AFUA_1G08910)"/>
    <property type="match status" value="1"/>
</dbReference>
<name>A0A9P5H4J2_9HYPO</name>
<evidence type="ECO:0000259" key="1">
    <source>
        <dbReference type="Pfam" id="PF07944"/>
    </source>
</evidence>
<reference evidence="4" key="1">
    <citation type="submission" date="2020-03" db="EMBL/GenBank/DDBJ databases">
        <title>Draft Genome Sequence of Cylindrodendrum hubeiense.</title>
        <authorList>
            <person name="Buettner E."/>
            <person name="Kellner H."/>
        </authorList>
    </citation>
    <scope>NUCLEOTIDE SEQUENCE</scope>
    <source>
        <strain evidence="4">IHI 201604</strain>
    </source>
</reference>
<dbReference type="InterPro" id="IPR049049">
    <property type="entry name" value="Beta-AFase-like_GH127_C"/>
</dbReference>
<dbReference type="OrthoDB" id="654211at2759"/>
<accession>A0A9P5H4J2</accession>
<feature type="domain" description="Non-reducing end beta-L-arabinofuranosidase-like GH127 C-terminal" evidence="3">
    <location>
        <begin position="555"/>
        <end position="657"/>
    </location>
</feature>
<dbReference type="AlphaFoldDB" id="A0A9P5H4J2"/>
<dbReference type="Pfam" id="PF20736">
    <property type="entry name" value="Glyco_hydro127M"/>
    <property type="match status" value="1"/>
</dbReference>
<dbReference type="InterPro" id="IPR049046">
    <property type="entry name" value="Beta-AFase-like_GH127_middle"/>
</dbReference>
<proteinExistence type="predicted"/>
<dbReference type="InterPro" id="IPR008928">
    <property type="entry name" value="6-hairpin_glycosidase_sf"/>
</dbReference>
<dbReference type="Proteomes" id="UP000722485">
    <property type="component" value="Unassembled WGS sequence"/>
</dbReference>
<evidence type="ECO:0000313" key="5">
    <source>
        <dbReference type="Proteomes" id="UP000722485"/>
    </source>
</evidence>